<dbReference type="Proteomes" id="UP000324585">
    <property type="component" value="Unassembled WGS sequence"/>
</dbReference>
<protein>
    <submittedName>
        <fullName evidence="2">Uncharacterized protein</fullName>
    </submittedName>
</protein>
<keyword evidence="3" id="KW-1185">Reference proteome</keyword>
<evidence type="ECO:0000256" key="1">
    <source>
        <dbReference type="SAM" id="MobiDB-lite"/>
    </source>
</evidence>
<gene>
    <name evidence="2" type="ORF">FVE85_9302</name>
</gene>
<sequence>MPLLQATRHTLPKTAPLPQSVHPLLPVPASPRQQYPRSRADRASIPRRLPAPHFSHVPSQKLLLLYHCRRIKHAAAPRPGRARSHAQAAGNSLRLAPQSLSCATTLSNRRKHPQNVQSSVHFTE</sequence>
<comment type="caution">
    <text evidence="2">The sequence shown here is derived from an EMBL/GenBank/DDBJ whole genome shotgun (WGS) entry which is preliminary data.</text>
</comment>
<name>A0A5J4YPZ3_PORPP</name>
<feature type="compositionally biased region" description="Basic residues" evidence="1">
    <location>
        <begin position="75"/>
        <end position="84"/>
    </location>
</feature>
<feature type="compositionally biased region" description="Polar residues" evidence="1">
    <location>
        <begin position="114"/>
        <end position="124"/>
    </location>
</feature>
<evidence type="ECO:0000313" key="2">
    <source>
        <dbReference type="EMBL" id="KAA8493030.1"/>
    </source>
</evidence>
<reference evidence="3" key="1">
    <citation type="journal article" date="2019" name="Nat. Commun.">
        <title>Expansion of phycobilisome linker gene families in mesophilic red algae.</title>
        <authorList>
            <person name="Lee J."/>
            <person name="Kim D."/>
            <person name="Bhattacharya D."/>
            <person name="Yoon H.S."/>
        </authorList>
    </citation>
    <scope>NUCLEOTIDE SEQUENCE [LARGE SCALE GENOMIC DNA]</scope>
    <source>
        <strain evidence="3">CCMP 1328</strain>
    </source>
</reference>
<evidence type="ECO:0000313" key="3">
    <source>
        <dbReference type="Proteomes" id="UP000324585"/>
    </source>
</evidence>
<feature type="region of interest" description="Disordered" evidence="1">
    <location>
        <begin position="75"/>
        <end position="124"/>
    </location>
</feature>
<organism evidence="2 3">
    <name type="scientific">Porphyridium purpureum</name>
    <name type="common">Red alga</name>
    <name type="synonym">Porphyridium cruentum</name>
    <dbReference type="NCBI Taxonomy" id="35688"/>
    <lineage>
        <taxon>Eukaryota</taxon>
        <taxon>Rhodophyta</taxon>
        <taxon>Bangiophyceae</taxon>
        <taxon>Porphyridiales</taxon>
        <taxon>Porphyridiaceae</taxon>
        <taxon>Porphyridium</taxon>
    </lineage>
</organism>
<feature type="compositionally biased region" description="Polar residues" evidence="1">
    <location>
        <begin position="98"/>
        <end position="107"/>
    </location>
</feature>
<dbReference type="EMBL" id="VRMN01000008">
    <property type="protein sequence ID" value="KAA8493030.1"/>
    <property type="molecule type" value="Genomic_DNA"/>
</dbReference>
<proteinExistence type="predicted"/>
<dbReference type="AlphaFoldDB" id="A0A5J4YPZ3"/>
<feature type="region of interest" description="Disordered" evidence="1">
    <location>
        <begin position="1"/>
        <end position="54"/>
    </location>
</feature>
<accession>A0A5J4YPZ3</accession>